<dbReference type="Gene3D" id="1.10.30.50">
    <property type="match status" value="1"/>
</dbReference>
<evidence type="ECO:0008006" key="4">
    <source>
        <dbReference type="Google" id="ProtNLM"/>
    </source>
</evidence>
<accession>A0ABY5DV43</accession>
<evidence type="ECO:0000256" key="1">
    <source>
        <dbReference type="SAM" id="MobiDB-lite"/>
    </source>
</evidence>
<proteinExistence type="predicted"/>
<sequence>MSSAWALVVVSDRSGGSKRAGKTEWADRRRPSTRRAGFTVHPDTTGGEMERAGVAGWRFSGPGSIQISFDVPATEPDTLLGWGLWFCISPNVDVRVDGFDYKTTLDAFVAPNWGKVGSIWRSDGDQLEFSVVFQGVDDEPWEVAVYDVNAGAIAHDFFDGVAADPDTKRAARLMSNMWAFAPEANFVTPALHVAVSEPIVEGDYRTVDDLGEVVLKSCNRCARFLPINVHNEREQLSFSNHCVARRPCRHATFGRLRNVASNEVLQLEYGYQLECRFCKKFAVNAAHNPQRTASQMKEDGTRRRAIEVLLTALYEGSPSLLHRKRFAGRELTESVWKRFGGRCFKCGTQLADQKAMHLDHTRPLALLWPLDETATCLCATHNSAKRDRPPSEFYDADELVRLADITGIPLEELQDPSPNVEAIALLADRLDWFFDDFLQREELQTERDGKLPADLLVKAIQRAIDLSPGVDLALNDIYKRQSRS</sequence>
<dbReference type="Proteomes" id="UP001056035">
    <property type="component" value="Chromosome"/>
</dbReference>
<gene>
    <name evidence="2" type="ORF">NBH00_06630</name>
</gene>
<evidence type="ECO:0000313" key="3">
    <source>
        <dbReference type="Proteomes" id="UP001056035"/>
    </source>
</evidence>
<evidence type="ECO:0000313" key="2">
    <source>
        <dbReference type="EMBL" id="UTI65883.1"/>
    </source>
</evidence>
<feature type="region of interest" description="Disordered" evidence="1">
    <location>
        <begin position="15"/>
        <end position="49"/>
    </location>
</feature>
<dbReference type="EMBL" id="CP098502">
    <property type="protein sequence ID" value="UTI65883.1"/>
    <property type="molecule type" value="Genomic_DNA"/>
</dbReference>
<feature type="compositionally biased region" description="Basic and acidic residues" evidence="1">
    <location>
        <begin position="21"/>
        <end position="30"/>
    </location>
</feature>
<keyword evidence="3" id="KW-1185">Reference proteome</keyword>
<organism evidence="2 3">
    <name type="scientific">Paraconexibacter antarcticus</name>
    <dbReference type="NCBI Taxonomy" id="2949664"/>
    <lineage>
        <taxon>Bacteria</taxon>
        <taxon>Bacillati</taxon>
        <taxon>Actinomycetota</taxon>
        <taxon>Thermoleophilia</taxon>
        <taxon>Solirubrobacterales</taxon>
        <taxon>Paraconexibacteraceae</taxon>
        <taxon>Paraconexibacter</taxon>
    </lineage>
</organism>
<name>A0ABY5DV43_9ACTN</name>
<dbReference type="RefSeq" id="WP_254572561.1">
    <property type="nucleotide sequence ID" value="NZ_CP098502.1"/>
</dbReference>
<protein>
    <recommendedName>
        <fullName evidence="4">HNH endonuclease</fullName>
    </recommendedName>
</protein>
<reference evidence="2 3" key="1">
    <citation type="submission" date="2022-06" db="EMBL/GenBank/DDBJ databases">
        <title>Paraconexibacter antarcticus.</title>
        <authorList>
            <person name="Kim C.S."/>
        </authorList>
    </citation>
    <scope>NUCLEOTIDE SEQUENCE [LARGE SCALE GENOMIC DNA]</scope>
    <source>
        <strain evidence="2 3">02-257</strain>
    </source>
</reference>